<name>A0ABT5YH79_9GAMM</name>
<dbReference type="Proteomes" id="UP001143391">
    <property type="component" value="Unassembled WGS sequence"/>
</dbReference>
<protein>
    <submittedName>
        <fullName evidence="3">Uncharacterized protein</fullName>
    </submittedName>
</protein>
<accession>A0ABT5YH79</accession>
<evidence type="ECO:0000256" key="1">
    <source>
        <dbReference type="SAM" id="MobiDB-lite"/>
    </source>
</evidence>
<evidence type="ECO:0000256" key="2">
    <source>
        <dbReference type="SAM" id="SignalP"/>
    </source>
</evidence>
<evidence type="ECO:0000313" key="3">
    <source>
        <dbReference type="EMBL" id="MDF0753048.1"/>
    </source>
</evidence>
<feature type="non-terminal residue" evidence="3">
    <location>
        <position position="1"/>
    </location>
</feature>
<feature type="non-terminal residue" evidence="3">
    <location>
        <position position="80"/>
    </location>
</feature>
<feature type="compositionally biased region" description="Low complexity" evidence="1">
    <location>
        <begin position="62"/>
        <end position="73"/>
    </location>
</feature>
<organism evidence="3 4">
    <name type="scientific">Marinobacter iranensis</name>
    <dbReference type="NCBI Taxonomy" id="2962607"/>
    <lineage>
        <taxon>Bacteria</taxon>
        <taxon>Pseudomonadati</taxon>
        <taxon>Pseudomonadota</taxon>
        <taxon>Gammaproteobacteria</taxon>
        <taxon>Pseudomonadales</taxon>
        <taxon>Marinobacteraceae</taxon>
        <taxon>Marinobacter</taxon>
    </lineage>
</organism>
<reference evidence="3" key="1">
    <citation type="submission" date="2022-07" db="EMBL/GenBank/DDBJ databases">
        <title>Marinobacter iranensis a new bacterium isolate from a hipersaline lake in Iran.</title>
        <authorList>
            <person name="Mohammad A.M.A."/>
            <person name="Cristina S.-P."/>
            <person name="Antonio V."/>
        </authorList>
    </citation>
    <scope>NUCLEOTIDE SEQUENCE</scope>
    <source>
        <strain evidence="3">71-i</strain>
    </source>
</reference>
<feature type="chain" id="PRO_5046586979" evidence="2">
    <location>
        <begin position="30"/>
        <end position="80"/>
    </location>
</feature>
<comment type="caution">
    <text evidence="3">The sequence shown here is derived from an EMBL/GenBank/DDBJ whole genome shotgun (WGS) entry which is preliminary data.</text>
</comment>
<feature type="signal peptide" evidence="2">
    <location>
        <begin position="1"/>
        <end position="29"/>
    </location>
</feature>
<keyword evidence="4" id="KW-1185">Reference proteome</keyword>
<dbReference type="EMBL" id="JANCMW010000368">
    <property type="protein sequence ID" value="MDF0753048.1"/>
    <property type="molecule type" value="Genomic_DNA"/>
</dbReference>
<evidence type="ECO:0000313" key="4">
    <source>
        <dbReference type="Proteomes" id="UP001143391"/>
    </source>
</evidence>
<sequence length="80" mass="8182">IQPALPPPTTTMFLIRLSVLIAAKFPLMASTDSHASKMIADHQAHGIAPSGRDGSGPSTGCAALLSSGASSRPSDARRLD</sequence>
<dbReference type="RefSeq" id="WP_275710877.1">
    <property type="nucleotide sequence ID" value="NZ_JANCMW010000368.1"/>
</dbReference>
<feature type="region of interest" description="Disordered" evidence="1">
    <location>
        <begin position="42"/>
        <end position="80"/>
    </location>
</feature>
<gene>
    <name evidence="3" type="ORF">NLU14_22735</name>
</gene>
<keyword evidence="2" id="KW-0732">Signal</keyword>
<proteinExistence type="predicted"/>